<reference evidence="4" key="1">
    <citation type="journal article" date="2014" name="Int. J. Syst. Evol. Microbiol.">
        <title>Complete genome sequence of Corynebacterium casei LMG S-19264T (=DSM 44701T), isolated from a smear-ripened cheese.</title>
        <authorList>
            <consortium name="US DOE Joint Genome Institute (JGI-PGF)"/>
            <person name="Walter F."/>
            <person name="Albersmeier A."/>
            <person name="Kalinowski J."/>
            <person name="Ruckert C."/>
        </authorList>
    </citation>
    <scope>NUCLEOTIDE SEQUENCE</scope>
    <source>
        <strain evidence="4">CGMCC 4.7201</strain>
    </source>
</reference>
<evidence type="ECO:0000259" key="3">
    <source>
        <dbReference type="PROSITE" id="PS50043"/>
    </source>
</evidence>
<dbReference type="GO" id="GO:0005524">
    <property type="term" value="F:ATP binding"/>
    <property type="evidence" value="ECO:0007669"/>
    <property type="project" value="UniProtKB-KW"/>
</dbReference>
<dbReference type="SUPFAM" id="SSF52540">
    <property type="entry name" value="P-loop containing nucleoside triphosphate hydrolases"/>
    <property type="match status" value="1"/>
</dbReference>
<dbReference type="EMBL" id="BMMS01000019">
    <property type="protein sequence ID" value="GGO93010.1"/>
    <property type="molecule type" value="Genomic_DNA"/>
</dbReference>
<evidence type="ECO:0000313" key="4">
    <source>
        <dbReference type="EMBL" id="GGO93010.1"/>
    </source>
</evidence>
<dbReference type="SUPFAM" id="SSF48452">
    <property type="entry name" value="TPR-like"/>
    <property type="match status" value="1"/>
</dbReference>
<sequence>MLNSVHTTSVSPVFIGRTTELDVLTSALARAEAGAPQALVIGGEAGVGKTRLLEEFLSVAEAAQAVTALGACLEIGADGLPYASVVGALRSLHRRLGPELEQAALGHEEELARLLPDLGEVGREAAEESGRGRLFELTVDLLEKLSEHRTIVLAIEDLHWAGRSTRDLLSFLFRSVQRGRLLVVATYRADDIHRRHPLRPFLAELERLRAVERIDLPRFTRDEVERQLSGILRATPEHSFVSQVYQRSEGNAFFVEELACSIGSGCGVGISDSLRDLLLVRVEALPEEAQRVVRVAAEGGSSVEYPLLAAVAQLPEDDLIEALRAAVGASILLPTADGDGYRFRHALVREAVGDDLLPGERSRLNRRYAEALEAQPGLVRKDERVTRLASYWYYANDADKAVPAVLAAAFSARRRSAYGEQLALLERAMELWESVSEETREGLRYRDGAAEVYPPCGCYSDSEDSRLRYLDMLAEATVAARRGGSRDRAYTLPKRALRLIDATEDPLRAAWFWTQRSRAVVSLRRGDGRAELLKARALVDGLPPSAVQADVLSRFAAWEMLYQATEEGVRTAEEAVRLARQVGAREVELHARITLAVLHSHLEPAERALQELDEVIAEAKTSHDPDLLARAYTNISSVMESVGLSARSAEVARSGAAVAEQHGLARDSGAFIVGNLVEALISTGEWDEAEKQSARGRDWARAENTLGSLATHDAELALLRGDLARAEEFLERSWENLGRKYLEPQQAIPMADLVVRISRRTGRFAQARATALESIEAGFPPGTERYAWPLLFHAAQAEADSIGLPDAEPGRADVLARIHAAADGLRVTAPVWQAWAYMAEAELTRAGGHSDAALWCRAVAALEPLERPYQLATARFRQAEALVGAGDREGAQEPLSQAAQCAERLGAAHLRREIALLAERARILLGPREPRAAEPPSQDGGLGLTRRESEVLRLVAAGRSNRQIAEELFISPKTASVHVSNILAKLGVGGRGEAAALAHRLGLFVPHGTTHTASA</sequence>
<reference evidence="4" key="2">
    <citation type="submission" date="2020-09" db="EMBL/GenBank/DDBJ databases">
        <authorList>
            <person name="Sun Q."/>
            <person name="Zhou Y."/>
        </authorList>
    </citation>
    <scope>NUCLEOTIDE SEQUENCE</scope>
    <source>
        <strain evidence="4">CGMCC 4.7201</strain>
    </source>
</reference>
<keyword evidence="1" id="KW-0547">Nucleotide-binding</keyword>
<dbReference type="InterPro" id="IPR036388">
    <property type="entry name" value="WH-like_DNA-bd_sf"/>
</dbReference>
<dbReference type="Pfam" id="PF00196">
    <property type="entry name" value="GerE"/>
    <property type="match status" value="1"/>
</dbReference>
<dbReference type="InterPro" id="IPR041664">
    <property type="entry name" value="AAA_16"/>
</dbReference>
<dbReference type="GO" id="GO:0003677">
    <property type="term" value="F:DNA binding"/>
    <property type="evidence" value="ECO:0007669"/>
    <property type="project" value="InterPro"/>
</dbReference>
<dbReference type="InterPro" id="IPR011990">
    <property type="entry name" value="TPR-like_helical_dom_sf"/>
</dbReference>
<dbReference type="PRINTS" id="PR00038">
    <property type="entry name" value="HTHLUXR"/>
</dbReference>
<evidence type="ECO:0000256" key="1">
    <source>
        <dbReference type="ARBA" id="ARBA00022741"/>
    </source>
</evidence>
<dbReference type="AlphaFoldDB" id="A0A917ZUW6"/>
<gene>
    <name evidence="4" type="ORF">GCM10012280_44520</name>
</gene>
<dbReference type="Proteomes" id="UP000641932">
    <property type="component" value="Unassembled WGS sequence"/>
</dbReference>
<dbReference type="InterPro" id="IPR000792">
    <property type="entry name" value="Tscrpt_reg_LuxR_C"/>
</dbReference>
<evidence type="ECO:0000313" key="5">
    <source>
        <dbReference type="Proteomes" id="UP000641932"/>
    </source>
</evidence>
<dbReference type="GO" id="GO:0004016">
    <property type="term" value="F:adenylate cyclase activity"/>
    <property type="evidence" value="ECO:0007669"/>
    <property type="project" value="TreeGrafter"/>
</dbReference>
<dbReference type="Pfam" id="PF13191">
    <property type="entry name" value="AAA_16"/>
    <property type="match status" value="1"/>
</dbReference>
<evidence type="ECO:0000256" key="2">
    <source>
        <dbReference type="ARBA" id="ARBA00022840"/>
    </source>
</evidence>
<accession>A0A917ZUW6</accession>
<dbReference type="GO" id="GO:0006355">
    <property type="term" value="P:regulation of DNA-templated transcription"/>
    <property type="evidence" value="ECO:0007669"/>
    <property type="project" value="InterPro"/>
</dbReference>
<comment type="caution">
    <text evidence="4">The sequence shown here is derived from an EMBL/GenBank/DDBJ whole genome shotgun (WGS) entry which is preliminary data.</text>
</comment>
<dbReference type="PANTHER" id="PTHR16305:SF35">
    <property type="entry name" value="TRANSCRIPTIONAL ACTIVATOR DOMAIN"/>
    <property type="match status" value="1"/>
</dbReference>
<feature type="domain" description="HTH luxR-type" evidence="3">
    <location>
        <begin position="937"/>
        <end position="1002"/>
    </location>
</feature>
<proteinExistence type="predicted"/>
<dbReference type="InterPro" id="IPR027417">
    <property type="entry name" value="P-loop_NTPase"/>
</dbReference>
<keyword evidence="2" id="KW-0067">ATP-binding</keyword>
<dbReference type="SMART" id="SM00421">
    <property type="entry name" value="HTH_LUXR"/>
    <property type="match status" value="1"/>
</dbReference>
<keyword evidence="5" id="KW-1185">Reference proteome</keyword>
<dbReference type="SUPFAM" id="SSF46894">
    <property type="entry name" value="C-terminal effector domain of the bipartite response regulators"/>
    <property type="match status" value="1"/>
</dbReference>
<dbReference type="Gene3D" id="1.10.10.10">
    <property type="entry name" value="Winged helix-like DNA-binding domain superfamily/Winged helix DNA-binding domain"/>
    <property type="match status" value="1"/>
</dbReference>
<organism evidence="4 5">
    <name type="scientific">Wenjunlia tyrosinilytica</name>
    <dbReference type="NCBI Taxonomy" id="1544741"/>
    <lineage>
        <taxon>Bacteria</taxon>
        <taxon>Bacillati</taxon>
        <taxon>Actinomycetota</taxon>
        <taxon>Actinomycetes</taxon>
        <taxon>Kitasatosporales</taxon>
        <taxon>Streptomycetaceae</taxon>
        <taxon>Wenjunlia</taxon>
    </lineage>
</organism>
<dbReference type="CDD" id="cd06170">
    <property type="entry name" value="LuxR_C_like"/>
    <property type="match status" value="1"/>
</dbReference>
<dbReference type="PANTHER" id="PTHR16305">
    <property type="entry name" value="TESTICULAR SOLUBLE ADENYLYL CYCLASE"/>
    <property type="match status" value="1"/>
</dbReference>
<name>A0A917ZUW6_9ACTN</name>
<dbReference type="GO" id="GO:0005737">
    <property type="term" value="C:cytoplasm"/>
    <property type="evidence" value="ECO:0007669"/>
    <property type="project" value="TreeGrafter"/>
</dbReference>
<dbReference type="Gene3D" id="1.25.40.10">
    <property type="entry name" value="Tetratricopeptide repeat domain"/>
    <property type="match status" value="1"/>
</dbReference>
<dbReference type="InterPro" id="IPR016032">
    <property type="entry name" value="Sig_transdc_resp-reg_C-effctor"/>
</dbReference>
<dbReference type="PROSITE" id="PS50043">
    <property type="entry name" value="HTH_LUXR_2"/>
    <property type="match status" value="1"/>
</dbReference>
<dbReference type="Gene3D" id="3.40.50.300">
    <property type="entry name" value="P-loop containing nucleotide triphosphate hydrolases"/>
    <property type="match status" value="1"/>
</dbReference>
<protein>
    <submittedName>
        <fullName evidence="4">Helix-turn-helix transcriptional regulator</fullName>
    </submittedName>
</protein>